<keyword evidence="5" id="KW-0677">Repeat</keyword>
<keyword evidence="2" id="KW-1017">Isopeptide bond</keyword>
<dbReference type="GO" id="GO:0042134">
    <property type="term" value="F:rRNA primary transcript binding"/>
    <property type="evidence" value="ECO:0007669"/>
    <property type="project" value="EnsemblFungi"/>
</dbReference>
<protein>
    <recommendedName>
        <fullName evidence="11">Protein RRP5 homolog</fullName>
    </recommendedName>
    <alternativeName>
        <fullName evidence="12">Programmed cell death protein 11</fullName>
    </alternativeName>
</protein>
<dbReference type="PANTHER" id="PTHR23270">
    <property type="entry name" value="PROGRAMMED CELL DEATH PROTEIN 11 PRE-RRNA PROCESSING PROTEIN RRP5"/>
    <property type="match status" value="1"/>
</dbReference>
<keyword evidence="4" id="KW-0597">Phosphoprotein</keyword>
<dbReference type="InterPro" id="IPR012340">
    <property type="entry name" value="NA-bd_OB-fold"/>
</dbReference>
<comment type="subcellular location">
    <subcellularLocation>
        <location evidence="1">Nucleus</location>
        <location evidence="1">Nucleolus</location>
    </subcellularLocation>
</comment>
<comment type="caution">
    <text evidence="16">The sequence shown here is derived from an EMBL/GenBank/DDBJ whole genome shotgun (WGS) entry which is preliminary data.</text>
</comment>
<evidence type="ECO:0000256" key="2">
    <source>
        <dbReference type="ARBA" id="ARBA00022499"/>
    </source>
</evidence>
<accession>A0A1X2GY09</accession>
<evidence type="ECO:0000256" key="13">
    <source>
        <dbReference type="PROSITE-ProRule" id="PRU00339"/>
    </source>
</evidence>
<dbReference type="GO" id="GO:0000480">
    <property type="term" value="P:endonucleolytic cleavage in 5'-ETS of tricistronic rRNA transcript (SSU-rRNA, 5.8S rRNA, LSU-rRNA)"/>
    <property type="evidence" value="ECO:0007669"/>
    <property type="project" value="EnsemblFungi"/>
</dbReference>
<evidence type="ECO:0000256" key="10">
    <source>
        <dbReference type="ARBA" id="ARBA00062488"/>
    </source>
</evidence>
<evidence type="ECO:0000256" key="11">
    <source>
        <dbReference type="ARBA" id="ARBA00067510"/>
    </source>
</evidence>
<evidence type="ECO:0000313" key="16">
    <source>
        <dbReference type="EMBL" id="ORX62966.1"/>
    </source>
</evidence>
<name>A0A1X2GY09_9FUNG</name>
<feature type="domain" description="S1 motif" evidence="15">
    <location>
        <begin position="485"/>
        <end position="554"/>
    </location>
</feature>
<feature type="domain" description="S1 motif" evidence="15">
    <location>
        <begin position="774"/>
        <end position="845"/>
    </location>
</feature>
<comment type="subunit">
    <text evidence="10">Interacts with NF-kappa-B p50/NFKB1 and NF-kappa-B p65/RELA.</text>
</comment>
<dbReference type="InterPro" id="IPR055430">
    <property type="entry name" value="HAT_Syf1_CNRKL1_C"/>
</dbReference>
<keyword evidence="13" id="KW-0802">TPR repeat</keyword>
<evidence type="ECO:0000256" key="4">
    <source>
        <dbReference type="ARBA" id="ARBA00022553"/>
    </source>
</evidence>
<dbReference type="Gene3D" id="2.40.50.140">
    <property type="entry name" value="Nucleic acid-binding proteins"/>
    <property type="match status" value="9"/>
</dbReference>
<feature type="domain" description="S1 motif" evidence="15">
    <location>
        <begin position="201"/>
        <end position="272"/>
    </location>
</feature>
<dbReference type="SUPFAM" id="SSF48452">
    <property type="entry name" value="TPR-like"/>
    <property type="match status" value="1"/>
</dbReference>
<dbReference type="Pfam" id="PF00575">
    <property type="entry name" value="S1"/>
    <property type="match status" value="3"/>
</dbReference>
<dbReference type="Pfam" id="PF23459">
    <property type="entry name" value="S1_RRP5"/>
    <property type="match status" value="1"/>
</dbReference>
<reference evidence="16 17" key="1">
    <citation type="submission" date="2016-07" db="EMBL/GenBank/DDBJ databases">
        <title>Pervasive Adenine N6-methylation of Active Genes in Fungi.</title>
        <authorList>
            <consortium name="DOE Joint Genome Institute"/>
            <person name="Mondo S.J."/>
            <person name="Dannebaum R.O."/>
            <person name="Kuo R.C."/>
            <person name="Labutti K."/>
            <person name="Haridas S."/>
            <person name="Kuo A."/>
            <person name="Salamov A."/>
            <person name="Ahrendt S.R."/>
            <person name="Lipzen A."/>
            <person name="Sullivan W."/>
            <person name="Andreopoulos W.B."/>
            <person name="Clum A."/>
            <person name="Lindquist E."/>
            <person name="Daum C."/>
            <person name="Ramamoorthy G.K."/>
            <person name="Gryganskyi A."/>
            <person name="Culley D."/>
            <person name="Magnuson J.K."/>
            <person name="James T.Y."/>
            <person name="O'Malley M.A."/>
            <person name="Stajich J.E."/>
            <person name="Spatafora J.W."/>
            <person name="Visel A."/>
            <person name="Grigoriev I.V."/>
        </authorList>
    </citation>
    <scope>NUCLEOTIDE SEQUENCE [LARGE SCALE GENOMIC DNA]</scope>
    <source>
        <strain evidence="16 17">NRRL 3301</strain>
    </source>
</reference>
<dbReference type="InterPro" id="IPR003107">
    <property type="entry name" value="HAT"/>
</dbReference>
<dbReference type="CDD" id="cd05693">
    <property type="entry name" value="S1_Rrp5_repeat_hs1_sc1"/>
    <property type="match status" value="1"/>
</dbReference>
<evidence type="ECO:0000256" key="8">
    <source>
        <dbReference type="ARBA" id="ARBA00023242"/>
    </source>
</evidence>
<evidence type="ECO:0000256" key="6">
    <source>
        <dbReference type="ARBA" id="ARBA00022843"/>
    </source>
</evidence>
<dbReference type="GO" id="GO:0000472">
    <property type="term" value="P:endonucleolytic cleavage to generate mature 5'-end of SSU-rRNA from (SSU-rRNA, 5.8S rRNA, LSU-rRNA)"/>
    <property type="evidence" value="ECO:0007669"/>
    <property type="project" value="EnsemblFungi"/>
</dbReference>
<dbReference type="Pfam" id="PF23231">
    <property type="entry name" value="HAT_Syf1_CNRKL1_C"/>
    <property type="match status" value="1"/>
</dbReference>
<dbReference type="SUPFAM" id="SSF50249">
    <property type="entry name" value="Nucleic acid-binding proteins"/>
    <property type="match status" value="8"/>
</dbReference>
<dbReference type="GO" id="GO:0008266">
    <property type="term" value="F:poly(U) RNA binding"/>
    <property type="evidence" value="ECO:0007669"/>
    <property type="project" value="EnsemblFungi"/>
</dbReference>
<dbReference type="InterPro" id="IPR057301">
    <property type="entry name" value="Rrp5_OB_4th"/>
</dbReference>
<dbReference type="InterPro" id="IPR019734">
    <property type="entry name" value="TPR_rpt"/>
</dbReference>
<sequence length="1443" mass="160049">MGKRKTETEATESALTTTEEVNFPRGGASTLTPLEHREISNQVAKDLFSTKKSPKKPTGDEPAKKKRKSNKGKATASEEPKKDQNVMQEFTFNKLSVGSLVLGCVTQINELNLLVSLPCQLNGSVAITEISGPLTSLVELAAEDEDDEIELPSLSDLFYIGQWVHCRVIQLEETKGAKRIELSLKPSVVNENVLKVDVSQGMLIGATVESIEDHGYVMSVGVNGLTAFCKHKDAKSYVEQYNRDESLIVGQYVQCLVNSIPANKRSVQLSMDRDEISKAKVLDPFSTLNSVTPGQKLTGMVQVANKSGLLVKVNGLYDVYINTAQLPYSDQPIDDTYRVSSNVTFRTLFCDVQTDQKFLFGSLLPTLLDLTSPVPSADADDDEAYLGRRYPYGAFIEKITIVRVSKIGVTAVMEGVDNLLGFVHISQLADEQPSLLPQDSGPFAVGTTHRARVLGYKPLDGILSLTLKPSVLEDKYLQFSDIVPGEIVQGTVHKFVANGMLVKLSPRITGYVPLTFLSDATLTRPELKFKIGAKVKPRVMAVEADQRKVILTLKKSLVQSDLPALLNLDDVKPKMATHGVIVSIKPKGSVISFYNNLTAFCPAHEMTEQAAAVKLQDSFRVGQTAKVYVLSVDAENGQLLVSMIRDQVSDAKRPSKKDQTQPRYTPGDIIKDAKIDHIKPMQLVLTLPNNVPGHVHITNAFTSKALRKLKDQKQPLSSFKAGQTVQVKILASHETKKSNYLPLTHKDRLGSFVDCSLILDQAPKSDVLKTLSVGDVVPGFVAQIRPDHMMVAVSPLVKGKVRKQHISVDPAIASQPGKHFAVGQAVSVKVLAVQANKKILDLRIVDQDEKKSSLSYPLAVDQVKADQLVNGLVTAVDERRQNLTVQLYHGVSGRVHVTHLADVYQDTPTKAFSINQVVQCKVLDVDVALKRIDLTLRASLVQGAAADPASQKAITSVQDVNKDDVIQGYVENVANGGVFISYGPQVQARVKIAQLSDDFVKDWKDLYTVGQLVTSKVLFVDADLKRIEASLKESVVTGKPVEKKKKKDVEQQVPDEESEDEPMQDNTDVSDDDSEGESDAMEIDSDAQNSDDAMEIEQDDDDEEEEEEESDADEPVAALPISNGKAFDWTGQSALLGQDSDSSDADSEDSDDDKPSKKKKKAKQVVEDRTAELSTAAPQSVGDFERLVVGSPDSSYVWINYMAYQLQLSEIEKARAIGERALKTINFREEQEKLNVWVALMNLENQFGSEASLDQVFKRTLKFCEPKKMYLQLVKIYERSEKFDKAEDLWKQTIKKFSQSSKVWTMFGQYYLQQGKPDAARDLLQRSLQSLPKHKHVKTIVKFAQLEFKYGEAERGRTIMEGVMNNSPKRVDLWNVYLDLEIKAGDHGLTQRLFERVTSMKFSSKKMKFLFKKWLQFEKKYGSDDDVDLVKQRTLAYVESLNA</sequence>
<feature type="compositionally biased region" description="Acidic residues" evidence="14">
    <location>
        <begin position="1053"/>
        <end position="1085"/>
    </location>
</feature>
<dbReference type="STRING" id="101127.A0A1X2GY09"/>
<dbReference type="EMBL" id="MCGT01000001">
    <property type="protein sequence ID" value="ORX62966.1"/>
    <property type="molecule type" value="Genomic_DNA"/>
</dbReference>
<dbReference type="InterPro" id="IPR011990">
    <property type="entry name" value="TPR-like_helical_dom_sf"/>
</dbReference>
<dbReference type="GO" id="GO:0034513">
    <property type="term" value="F:box H/ACA snoRNA binding"/>
    <property type="evidence" value="ECO:0007669"/>
    <property type="project" value="EnsemblFungi"/>
</dbReference>
<dbReference type="GO" id="GO:0000447">
    <property type="term" value="P:endonucleolytic cleavage in ITS1 to separate SSU-rRNA from 5.8S rRNA and LSU-rRNA from tricistronic rRNA transcript (SSU-rRNA, 5.8S rRNA, LSU-rRNA)"/>
    <property type="evidence" value="ECO:0007669"/>
    <property type="project" value="EnsemblFungi"/>
</dbReference>
<keyword evidence="17" id="KW-1185">Reference proteome</keyword>
<keyword evidence="6" id="KW-0832">Ubl conjugation</keyword>
<dbReference type="Gene3D" id="1.25.40.10">
    <property type="entry name" value="Tetratricopeptide repeat domain"/>
    <property type="match status" value="2"/>
</dbReference>
<dbReference type="SMART" id="SM00316">
    <property type="entry name" value="S1"/>
    <property type="match status" value="10"/>
</dbReference>
<feature type="domain" description="S1 motif" evidence="15">
    <location>
        <begin position="963"/>
        <end position="1032"/>
    </location>
</feature>
<dbReference type="GO" id="GO:0034463">
    <property type="term" value="P:90S preribosome assembly"/>
    <property type="evidence" value="ECO:0007669"/>
    <property type="project" value="EnsemblFungi"/>
</dbReference>
<dbReference type="FunFam" id="2.40.50.140:FF:000148">
    <property type="entry name" value="protein RRP5 homolog isoform X1"/>
    <property type="match status" value="1"/>
</dbReference>
<keyword evidence="8" id="KW-0539">Nucleus</keyword>
<keyword evidence="7" id="KW-0007">Acetylation</keyword>
<keyword evidence="3" id="KW-0698">rRNA processing</keyword>
<dbReference type="InterPro" id="IPR003029">
    <property type="entry name" value="S1_domain"/>
</dbReference>
<dbReference type="InterPro" id="IPR048059">
    <property type="entry name" value="Rrp5_S1_rpt_hs1_sc1"/>
</dbReference>
<feature type="region of interest" description="Disordered" evidence="14">
    <location>
        <begin position="1134"/>
        <end position="1176"/>
    </location>
</feature>
<evidence type="ECO:0000256" key="12">
    <source>
        <dbReference type="ARBA" id="ARBA00080810"/>
    </source>
</evidence>
<evidence type="ECO:0000259" key="15">
    <source>
        <dbReference type="PROSITE" id="PS50126"/>
    </source>
</evidence>
<feature type="domain" description="S1 motif" evidence="15">
    <location>
        <begin position="574"/>
        <end position="644"/>
    </location>
</feature>
<evidence type="ECO:0000256" key="5">
    <source>
        <dbReference type="ARBA" id="ARBA00022737"/>
    </source>
</evidence>
<proteinExistence type="predicted"/>
<evidence type="ECO:0000256" key="9">
    <source>
        <dbReference type="ARBA" id="ARBA00059726"/>
    </source>
</evidence>
<evidence type="ECO:0000256" key="3">
    <source>
        <dbReference type="ARBA" id="ARBA00022552"/>
    </source>
</evidence>
<feature type="domain" description="S1 motif" evidence="15">
    <location>
        <begin position="667"/>
        <end position="746"/>
    </location>
</feature>
<evidence type="ECO:0000313" key="17">
    <source>
        <dbReference type="Proteomes" id="UP000242146"/>
    </source>
</evidence>
<dbReference type="GO" id="GO:0034512">
    <property type="term" value="F:box C/D sno(s)RNA binding"/>
    <property type="evidence" value="ECO:0007669"/>
    <property type="project" value="EnsemblFungi"/>
</dbReference>
<evidence type="ECO:0000256" key="1">
    <source>
        <dbReference type="ARBA" id="ARBA00004604"/>
    </source>
</evidence>
<dbReference type="InterPro" id="IPR057302">
    <property type="entry name" value="Rrp5_S1"/>
</dbReference>
<dbReference type="InterPro" id="IPR045209">
    <property type="entry name" value="Rrp5"/>
</dbReference>
<comment type="function">
    <text evidence="9">Essential for the generation of mature 18S rRNA, specifically necessary for cleavages at sites A0, 1 and 2 of the 47S precursor. Directly interacts with U3 snoRNA.</text>
</comment>
<feature type="region of interest" description="Disordered" evidence="14">
    <location>
        <begin position="1"/>
        <end position="82"/>
    </location>
</feature>
<feature type="compositionally biased region" description="Acidic residues" evidence="14">
    <location>
        <begin position="1092"/>
        <end position="1114"/>
    </location>
</feature>
<organism evidence="16 17">
    <name type="scientific">Hesseltinella vesiculosa</name>
    <dbReference type="NCBI Taxonomy" id="101127"/>
    <lineage>
        <taxon>Eukaryota</taxon>
        <taxon>Fungi</taxon>
        <taxon>Fungi incertae sedis</taxon>
        <taxon>Mucoromycota</taxon>
        <taxon>Mucoromycotina</taxon>
        <taxon>Mucoromycetes</taxon>
        <taxon>Mucorales</taxon>
        <taxon>Cunninghamellaceae</taxon>
        <taxon>Hesseltinella</taxon>
    </lineage>
</organism>
<feature type="domain" description="S1 motif" evidence="15">
    <location>
        <begin position="98"/>
        <end position="185"/>
    </location>
</feature>
<dbReference type="GO" id="GO:0000464">
    <property type="term" value="P:endonucleolytic cleavage in ITS1 upstream of 5.8S rRNA from tricistronic rRNA transcript (SSU-rRNA, 5.8S rRNA, LSU-rRNA)"/>
    <property type="evidence" value="ECO:0007669"/>
    <property type="project" value="EnsemblFungi"/>
</dbReference>
<dbReference type="SMART" id="SM00386">
    <property type="entry name" value="HAT"/>
    <property type="match status" value="5"/>
</dbReference>
<dbReference type="PROSITE" id="PS50126">
    <property type="entry name" value="S1"/>
    <property type="match status" value="9"/>
</dbReference>
<feature type="compositionally biased region" description="Low complexity" evidence="14">
    <location>
        <begin position="11"/>
        <end position="20"/>
    </location>
</feature>
<feature type="region of interest" description="Disordered" evidence="14">
    <location>
        <begin position="1037"/>
        <end position="1118"/>
    </location>
</feature>
<dbReference type="SMART" id="SM00028">
    <property type="entry name" value="TPR"/>
    <property type="match status" value="2"/>
</dbReference>
<dbReference type="PROSITE" id="PS50005">
    <property type="entry name" value="TPR"/>
    <property type="match status" value="1"/>
</dbReference>
<feature type="repeat" description="TPR" evidence="13">
    <location>
        <begin position="1301"/>
        <end position="1334"/>
    </location>
</feature>
<evidence type="ECO:0000256" key="7">
    <source>
        <dbReference type="ARBA" id="ARBA00022990"/>
    </source>
</evidence>
<feature type="domain" description="S1 motif" evidence="15">
    <location>
        <begin position="866"/>
        <end position="937"/>
    </location>
</feature>
<dbReference type="FunFam" id="1.25.40.10:FF:000065">
    <property type="entry name" value="Programmed cell death 11"/>
    <property type="match status" value="1"/>
</dbReference>
<gene>
    <name evidence="16" type="ORF">DM01DRAFT_1297878</name>
</gene>
<evidence type="ECO:0000256" key="14">
    <source>
        <dbReference type="SAM" id="MobiDB-lite"/>
    </source>
</evidence>
<dbReference type="Pfam" id="PF24685">
    <property type="entry name" value="OB_RRP5_4th"/>
    <property type="match status" value="1"/>
</dbReference>
<dbReference type="PANTHER" id="PTHR23270:SF10">
    <property type="entry name" value="PROTEIN RRP5 HOMOLOG"/>
    <property type="match status" value="1"/>
</dbReference>
<dbReference type="FunFam" id="2.40.50.140:FF:000103">
    <property type="entry name" value="protein RRP5 homolog"/>
    <property type="match status" value="3"/>
</dbReference>
<dbReference type="GO" id="GO:0032040">
    <property type="term" value="C:small-subunit processome"/>
    <property type="evidence" value="ECO:0007669"/>
    <property type="project" value="EnsemblFungi"/>
</dbReference>
<dbReference type="OrthoDB" id="412781at2759"/>
<dbReference type="FunFam" id="2.40.50.140:FF:000155">
    <property type="entry name" value="rRNA biogenesis protein RRP5"/>
    <property type="match status" value="1"/>
</dbReference>
<feature type="compositionally biased region" description="Acidic residues" evidence="14">
    <location>
        <begin position="1141"/>
        <end position="1152"/>
    </location>
</feature>
<feature type="domain" description="S1 motif" evidence="15">
    <location>
        <begin position="393"/>
        <end position="468"/>
    </location>
</feature>
<dbReference type="GO" id="GO:0034511">
    <property type="term" value="F:U3 snoRNA binding"/>
    <property type="evidence" value="ECO:0007669"/>
    <property type="project" value="EnsemblFungi"/>
</dbReference>
<dbReference type="Proteomes" id="UP000242146">
    <property type="component" value="Unassembled WGS sequence"/>
</dbReference>